<dbReference type="AlphaFoldDB" id="A0A7C2VAG2"/>
<dbReference type="Pfam" id="PF21090">
    <property type="entry name" value="P-loop_SecA"/>
    <property type="match status" value="1"/>
</dbReference>
<evidence type="ECO:0000256" key="11">
    <source>
        <dbReference type="HAMAP-Rule" id="MF_01382"/>
    </source>
</evidence>
<dbReference type="HAMAP" id="MF_01382">
    <property type="entry name" value="SecA"/>
    <property type="match status" value="1"/>
</dbReference>
<dbReference type="Pfam" id="PF01043">
    <property type="entry name" value="SecA_PP_bind"/>
    <property type="match status" value="1"/>
</dbReference>
<dbReference type="GO" id="GO:0017038">
    <property type="term" value="P:protein import"/>
    <property type="evidence" value="ECO:0007669"/>
    <property type="project" value="InterPro"/>
</dbReference>
<dbReference type="Pfam" id="PF07517">
    <property type="entry name" value="SecA_DEAD"/>
    <property type="match status" value="1"/>
</dbReference>
<keyword evidence="10 11" id="KW-0472">Membrane</keyword>
<feature type="region of interest" description="Disordered" evidence="14">
    <location>
        <begin position="908"/>
        <end position="931"/>
    </location>
</feature>
<feature type="binding site" evidence="11">
    <location>
        <position position="96"/>
    </location>
    <ligand>
        <name>ATP</name>
        <dbReference type="ChEBI" id="CHEBI:30616"/>
    </ligand>
</feature>
<dbReference type="CDD" id="cd17928">
    <property type="entry name" value="DEXDc_SecA"/>
    <property type="match status" value="1"/>
</dbReference>
<feature type="domain" description="SecA family profile" evidence="17">
    <location>
        <begin position="3"/>
        <end position="673"/>
    </location>
</feature>
<dbReference type="NCBIfam" id="NF009538">
    <property type="entry name" value="PRK12904.1"/>
    <property type="match status" value="1"/>
</dbReference>
<dbReference type="SMART" id="SM00958">
    <property type="entry name" value="SecA_PP_bind"/>
    <property type="match status" value="1"/>
</dbReference>
<evidence type="ECO:0000313" key="18">
    <source>
        <dbReference type="EMBL" id="HEW46119.1"/>
    </source>
</evidence>
<evidence type="ECO:0000259" key="15">
    <source>
        <dbReference type="PROSITE" id="PS51192"/>
    </source>
</evidence>
<dbReference type="InterPro" id="IPR044722">
    <property type="entry name" value="SecA_SF2_C"/>
</dbReference>
<feature type="domain" description="Helicase C-terminal" evidence="16">
    <location>
        <begin position="464"/>
        <end position="689"/>
    </location>
</feature>
<evidence type="ECO:0000256" key="2">
    <source>
        <dbReference type="ARBA" id="ARBA00022448"/>
    </source>
</evidence>
<evidence type="ECO:0000256" key="14">
    <source>
        <dbReference type="SAM" id="MobiDB-lite"/>
    </source>
</evidence>
<evidence type="ECO:0000256" key="9">
    <source>
        <dbReference type="ARBA" id="ARBA00023010"/>
    </source>
</evidence>
<organism evidence="18">
    <name type="scientific">Hydrogenobacter sp</name>
    <dbReference type="NCBI Taxonomy" id="2152829"/>
    <lineage>
        <taxon>Bacteria</taxon>
        <taxon>Pseudomonadati</taxon>
        <taxon>Aquificota</taxon>
        <taxon>Aquificia</taxon>
        <taxon>Aquificales</taxon>
        <taxon>Aquificaceae</taxon>
        <taxon>Hydrogenobacter</taxon>
    </lineage>
</organism>
<keyword evidence="2 11" id="KW-0813">Transport</keyword>
<evidence type="ECO:0000256" key="3">
    <source>
        <dbReference type="ARBA" id="ARBA00022475"/>
    </source>
</evidence>
<dbReference type="PROSITE" id="PS01312">
    <property type="entry name" value="SECA"/>
    <property type="match status" value="1"/>
</dbReference>
<keyword evidence="5 11" id="KW-0547">Nucleotide-binding</keyword>
<dbReference type="SMART" id="SM00957">
    <property type="entry name" value="SecA_DEAD"/>
    <property type="match status" value="1"/>
</dbReference>
<name>A0A7C2VAG2_9AQUI</name>
<evidence type="ECO:0000256" key="1">
    <source>
        <dbReference type="ARBA" id="ARBA00007650"/>
    </source>
</evidence>
<dbReference type="Gene3D" id="3.40.50.300">
    <property type="entry name" value="P-loop containing nucleotide triphosphate hydrolases"/>
    <property type="match status" value="3"/>
</dbReference>
<feature type="compositionally biased region" description="Basic and acidic residues" evidence="14">
    <location>
        <begin position="922"/>
        <end position="931"/>
    </location>
</feature>
<dbReference type="GO" id="GO:0005524">
    <property type="term" value="F:ATP binding"/>
    <property type="evidence" value="ECO:0007669"/>
    <property type="project" value="UniProtKB-UniRule"/>
</dbReference>
<sequence>MIEWLIKKLLGTKSDREVKRLRKVVQRITQREAELDKLSNLELRQMAFDLHQKILQNEDLKQKIIEGKITEEVELVFALVREAGKRTLGLRFFDVQLIGGLVLHEGKIAEMKTGEGKTLVATSAAAANAMTDEGVHVVTVNDYLARRDAQWMGALYLFLGLEVGVINSDYSSYKVEWADPNLAEKAIEEDLRVWPKGYFEETLPSDLINVQAKKAFYTKLTPCTRREAYECHITYGTNNEFGFDYLRDNMAFSLEEIVQVKGHNFAIVDEVDSILIDEARTPLIISGPAEMDTSVYYKADEVVRKLKIEEDFTVDEKNRTVQLTEKGIRKVEELLGIENLYDIRHIDLLHAINQALRAHTLFKKDVHYIVRDGEVLIVDEFTGRVLPGRRWSDGLHQAIEVKEGVPIQRENQTLASITFQNYFKLYKKLSGMTGTAETEALEFKEIYGLEVVVVPTHRPMRRKDHPDLVYKTKGEKWQAVLDLIKQEHAKGRPILVGTVSIEDSEYLSKLLQKEKIPHNVLNAKHHEREAEIIAQAGRLGAVTISTNMAGRGTDILLGGNPEYLAKEILRSKGKPIEEATEEEWKEALEKAYKITEEEKKKVVELGGLLVIGTERHESRRIDNQLRGRAGRQGDPGESRFVLSLEDDLMRIFGGDRVKKLMDVLKIPPGEPIESRMVTKAIENAQKRVEAQNFQIRKRLLEYDIVMNTQRLTVYSMRRDILESKGLEEYLREFVYDLMAQKVEELIKEEEPELWDLEPLKDYLRELTGKDVEIPQARDKEDLINLLSEKVLGIIEEKKEQLGKEVFIELLKVLMLSNLDHLWREHLHTMDRLRESIYLRGYASKDPLVEYKKEAFYIFEDMLNRFRERTVFDLIHMQIRSEEEVQEEIKKEEQEKEKLLSMAVFSGVEGKADQKGPKRKTLKERLQSKKKK</sequence>
<comment type="function">
    <text evidence="11">Part of the Sec protein translocase complex. Interacts with the SecYEG preprotein conducting channel. Has a central role in coupling the hydrolysis of ATP to the transfer of proteins into and across the cell membrane, serving as an ATP-driven molecular motor driving the stepwise translocation of polypeptide chains across the membrane.</text>
</comment>
<dbReference type="FunFam" id="3.40.50.300:FF:000113">
    <property type="entry name" value="Preprotein translocase subunit SecA"/>
    <property type="match status" value="1"/>
</dbReference>
<dbReference type="InterPro" id="IPR011116">
    <property type="entry name" value="SecA_Wing/Scaffold"/>
</dbReference>
<dbReference type="InterPro" id="IPR027417">
    <property type="entry name" value="P-loop_NTPase"/>
</dbReference>
<dbReference type="PROSITE" id="PS51194">
    <property type="entry name" value="HELICASE_CTER"/>
    <property type="match status" value="1"/>
</dbReference>
<dbReference type="GO" id="GO:0065002">
    <property type="term" value="P:intracellular protein transmembrane transport"/>
    <property type="evidence" value="ECO:0007669"/>
    <property type="project" value="UniProtKB-UniRule"/>
</dbReference>
<dbReference type="PRINTS" id="PR00906">
    <property type="entry name" value="SECA"/>
</dbReference>
<dbReference type="NCBIfam" id="TIGR00963">
    <property type="entry name" value="secA"/>
    <property type="match status" value="1"/>
</dbReference>
<dbReference type="GO" id="GO:0031522">
    <property type="term" value="C:cell envelope Sec protein transport complex"/>
    <property type="evidence" value="ECO:0007669"/>
    <property type="project" value="TreeGrafter"/>
</dbReference>
<dbReference type="FunFam" id="3.90.1440.10:FF:000001">
    <property type="entry name" value="Preprotein translocase subunit SecA"/>
    <property type="match status" value="1"/>
</dbReference>
<evidence type="ECO:0000259" key="16">
    <source>
        <dbReference type="PROSITE" id="PS51194"/>
    </source>
</evidence>
<feature type="binding site" evidence="11">
    <location>
        <position position="554"/>
    </location>
    <ligand>
        <name>ATP</name>
        <dbReference type="ChEBI" id="CHEBI:30616"/>
    </ligand>
</feature>
<evidence type="ECO:0000256" key="12">
    <source>
        <dbReference type="RuleBase" id="RU003874"/>
    </source>
</evidence>
<dbReference type="SUPFAM" id="SSF81767">
    <property type="entry name" value="Pre-protein crosslinking domain of SecA"/>
    <property type="match status" value="1"/>
</dbReference>
<dbReference type="PANTHER" id="PTHR30612">
    <property type="entry name" value="SECA INNER MEMBRANE COMPONENT OF SEC PROTEIN SECRETION SYSTEM"/>
    <property type="match status" value="1"/>
</dbReference>
<dbReference type="PROSITE" id="PS51192">
    <property type="entry name" value="HELICASE_ATP_BIND_1"/>
    <property type="match status" value="1"/>
</dbReference>
<keyword evidence="3 11" id="KW-1003">Cell membrane</keyword>
<feature type="binding site" evidence="11">
    <location>
        <begin position="114"/>
        <end position="118"/>
    </location>
    <ligand>
        <name>ATP</name>
        <dbReference type="ChEBI" id="CHEBI:30616"/>
    </ligand>
</feature>
<evidence type="ECO:0000256" key="8">
    <source>
        <dbReference type="ARBA" id="ARBA00022967"/>
    </source>
</evidence>
<evidence type="ECO:0000259" key="17">
    <source>
        <dbReference type="PROSITE" id="PS51196"/>
    </source>
</evidence>
<dbReference type="InterPro" id="IPR036670">
    <property type="entry name" value="SecA_X-link_sf"/>
</dbReference>
<protein>
    <recommendedName>
        <fullName evidence="11 12">Protein translocase subunit SecA</fullName>
        <ecNumber evidence="11">7.4.2.8</ecNumber>
    </recommendedName>
</protein>
<keyword evidence="6 11" id="KW-0067">ATP-binding</keyword>
<comment type="similarity">
    <text evidence="1 11 12">Belongs to the SecA family.</text>
</comment>
<keyword evidence="9 11" id="KW-0811">Translocation</keyword>
<gene>
    <name evidence="11 18" type="primary">secA</name>
    <name evidence="18" type="ORF">ENO47_05560</name>
</gene>
<keyword evidence="13" id="KW-0175">Coiled coil</keyword>
<dbReference type="Pfam" id="PF07516">
    <property type="entry name" value="SecA_SW"/>
    <property type="match status" value="1"/>
</dbReference>
<feature type="domain" description="Helicase ATP-binding" evidence="15">
    <location>
        <begin position="98"/>
        <end position="307"/>
    </location>
</feature>
<proteinExistence type="inferred from homology"/>
<comment type="subcellular location">
    <subcellularLocation>
        <location evidence="11">Cell membrane</location>
        <topology evidence="11">Peripheral membrane protein</topology>
        <orientation evidence="11">Cytoplasmic side</orientation>
    </subcellularLocation>
    <subcellularLocation>
        <location evidence="11">Cytoplasm</location>
    </subcellularLocation>
    <text evidence="11">Distribution is 50-50.</text>
</comment>
<dbReference type="EC" id="7.4.2.8" evidence="11"/>
<accession>A0A7C2VAG2</accession>
<dbReference type="InterPro" id="IPR020937">
    <property type="entry name" value="SecA_CS"/>
</dbReference>
<dbReference type="EMBL" id="DSFP01000049">
    <property type="protein sequence ID" value="HEW46119.1"/>
    <property type="molecule type" value="Genomic_DNA"/>
</dbReference>
<evidence type="ECO:0000256" key="7">
    <source>
        <dbReference type="ARBA" id="ARBA00022927"/>
    </source>
</evidence>
<dbReference type="CDD" id="cd18803">
    <property type="entry name" value="SF2_C_secA"/>
    <property type="match status" value="1"/>
</dbReference>
<comment type="caution">
    <text evidence="18">The sequence shown here is derived from an EMBL/GenBank/DDBJ whole genome shotgun (WGS) entry which is preliminary data.</text>
</comment>
<dbReference type="PANTHER" id="PTHR30612:SF0">
    <property type="entry name" value="CHLOROPLAST PROTEIN-TRANSPORTING ATPASE"/>
    <property type="match status" value="1"/>
</dbReference>
<dbReference type="SUPFAM" id="SSF81886">
    <property type="entry name" value="Helical scaffold and wing domains of SecA"/>
    <property type="match status" value="1"/>
</dbReference>
<keyword evidence="8 11" id="KW-1278">Translocase</keyword>
<feature type="coiled-coil region" evidence="13">
    <location>
        <begin position="874"/>
        <end position="901"/>
    </location>
</feature>
<dbReference type="GO" id="GO:0008564">
    <property type="term" value="F:protein-exporting ATPase activity"/>
    <property type="evidence" value="ECO:0007669"/>
    <property type="project" value="UniProtKB-EC"/>
</dbReference>
<dbReference type="SUPFAM" id="SSF52540">
    <property type="entry name" value="P-loop containing nucleoside triphosphate hydrolases"/>
    <property type="match status" value="2"/>
</dbReference>
<dbReference type="GO" id="GO:0005829">
    <property type="term" value="C:cytosol"/>
    <property type="evidence" value="ECO:0007669"/>
    <property type="project" value="TreeGrafter"/>
</dbReference>
<dbReference type="InterPro" id="IPR000185">
    <property type="entry name" value="SecA"/>
</dbReference>
<evidence type="ECO:0000256" key="4">
    <source>
        <dbReference type="ARBA" id="ARBA00022490"/>
    </source>
</evidence>
<evidence type="ECO:0000256" key="10">
    <source>
        <dbReference type="ARBA" id="ARBA00023136"/>
    </source>
</evidence>
<keyword evidence="7 11" id="KW-0653">Protein transport</keyword>
<dbReference type="GO" id="GO:0005886">
    <property type="term" value="C:plasma membrane"/>
    <property type="evidence" value="ECO:0007669"/>
    <property type="project" value="UniProtKB-SubCell"/>
</dbReference>
<comment type="subunit">
    <text evidence="11">Monomer and homodimer. Part of the essential Sec protein translocation apparatus which comprises SecA, SecYEG and auxiliary proteins SecDF. Other proteins may also be involved.</text>
</comment>
<dbReference type="GO" id="GO:0006605">
    <property type="term" value="P:protein targeting"/>
    <property type="evidence" value="ECO:0007669"/>
    <property type="project" value="UniProtKB-UniRule"/>
</dbReference>
<dbReference type="InterPro" id="IPR014018">
    <property type="entry name" value="SecA_motor_DEAD"/>
</dbReference>
<dbReference type="InterPro" id="IPR036266">
    <property type="entry name" value="SecA_Wing/Scaffold_sf"/>
</dbReference>
<dbReference type="PROSITE" id="PS51196">
    <property type="entry name" value="SECA_MOTOR_DEAD"/>
    <property type="match status" value="1"/>
</dbReference>
<comment type="catalytic activity">
    <reaction evidence="11">
        <text>ATP + H2O + cellular proteinSide 1 = ADP + phosphate + cellular proteinSide 2.</text>
        <dbReference type="EC" id="7.4.2.8"/>
    </reaction>
</comment>
<dbReference type="InterPro" id="IPR011130">
    <property type="entry name" value="SecA_preprotein_X-link_dom"/>
</dbReference>
<evidence type="ECO:0000256" key="13">
    <source>
        <dbReference type="SAM" id="Coils"/>
    </source>
</evidence>
<dbReference type="InterPro" id="IPR001650">
    <property type="entry name" value="Helicase_C-like"/>
</dbReference>
<dbReference type="InterPro" id="IPR014001">
    <property type="entry name" value="Helicase_ATP-bd"/>
</dbReference>
<evidence type="ECO:0000256" key="5">
    <source>
        <dbReference type="ARBA" id="ARBA00022741"/>
    </source>
</evidence>
<reference evidence="18" key="1">
    <citation type="journal article" date="2020" name="mSystems">
        <title>Genome- and Community-Level Interaction Insights into Carbon Utilization and Element Cycling Functions of Hydrothermarchaeota in Hydrothermal Sediment.</title>
        <authorList>
            <person name="Zhou Z."/>
            <person name="Liu Y."/>
            <person name="Xu W."/>
            <person name="Pan J."/>
            <person name="Luo Z.H."/>
            <person name="Li M."/>
        </authorList>
    </citation>
    <scope>NUCLEOTIDE SEQUENCE [LARGE SCALE GENOMIC DNA]</scope>
    <source>
        <strain evidence="18">SpSt-132</strain>
    </source>
</reference>
<evidence type="ECO:0000256" key="6">
    <source>
        <dbReference type="ARBA" id="ARBA00022840"/>
    </source>
</evidence>
<dbReference type="GO" id="GO:0043952">
    <property type="term" value="P:protein transport by the Sec complex"/>
    <property type="evidence" value="ECO:0007669"/>
    <property type="project" value="UniProtKB-ARBA"/>
</dbReference>
<dbReference type="Gene3D" id="1.10.3060.10">
    <property type="entry name" value="Helical scaffold and wing domains of SecA"/>
    <property type="match status" value="1"/>
</dbReference>
<keyword evidence="4 11" id="KW-0963">Cytoplasm</keyword>
<dbReference type="InterPro" id="IPR011115">
    <property type="entry name" value="SecA_DEAD"/>
</dbReference>